<dbReference type="AlphaFoldDB" id="A0A6A5TR71"/>
<evidence type="ECO:0000313" key="1">
    <source>
        <dbReference type="EMBL" id="KAF1955185.1"/>
    </source>
</evidence>
<keyword evidence="2" id="KW-1185">Reference proteome</keyword>
<gene>
    <name evidence="1" type="ORF">CC80DRAFT_89091</name>
</gene>
<sequence>MFPSAFTGAFQIYKLLKRFFNPSLRFRQTPPSVHASILRCKLILPVIYPSSICHSDKHVTTREDASCVLMFRDSTLIVFSILSSLSLALLAGQPPAAVPRDRTCNCALDRRSAVAVRHGSPGDLLRHCRRTSLPSHLSLVFQGYYFRPRQHEHFLHPPFHSHTRHHRLIYLSHNNG</sequence>
<evidence type="ECO:0000313" key="2">
    <source>
        <dbReference type="Proteomes" id="UP000800035"/>
    </source>
</evidence>
<proteinExistence type="predicted"/>
<reference evidence="1" key="1">
    <citation type="journal article" date="2020" name="Stud. Mycol.">
        <title>101 Dothideomycetes genomes: a test case for predicting lifestyles and emergence of pathogens.</title>
        <authorList>
            <person name="Haridas S."/>
            <person name="Albert R."/>
            <person name="Binder M."/>
            <person name="Bloem J."/>
            <person name="Labutti K."/>
            <person name="Salamov A."/>
            <person name="Andreopoulos B."/>
            <person name="Baker S."/>
            <person name="Barry K."/>
            <person name="Bills G."/>
            <person name="Bluhm B."/>
            <person name="Cannon C."/>
            <person name="Castanera R."/>
            <person name="Culley D."/>
            <person name="Daum C."/>
            <person name="Ezra D."/>
            <person name="Gonzalez J."/>
            <person name="Henrissat B."/>
            <person name="Kuo A."/>
            <person name="Liang C."/>
            <person name="Lipzen A."/>
            <person name="Lutzoni F."/>
            <person name="Magnuson J."/>
            <person name="Mondo S."/>
            <person name="Nolan M."/>
            <person name="Ohm R."/>
            <person name="Pangilinan J."/>
            <person name="Park H.-J."/>
            <person name="Ramirez L."/>
            <person name="Alfaro M."/>
            <person name="Sun H."/>
            <person name="Tritt A."/>
            <person name="Yoshinaga Y."/>
            <person name="Zwiers L.-H."/>
            <person name="Turgeon B."/>
            <person name="Goodwin S."/>
            <person name="Spatafora J."/>
            <person name="Crous P."/>
            <person name="Grigoriev I."/>
        </authorList>
    </citation>
    <scope>NUCLEOTIDE SEQUENCE</scope>
    <source>
        <strain evidence="1">CBS 675.92</strain>
    </source>
</reference>
<dbReference type="Proteomes" id="UP000800035">
    <property type="component" value="Unassembled WGS sequence"/>
</dbReference>
<dbReference type="EMBL" id="ML976995">
    <property type="protein sequence ID" value="KAF1955185.1"/>
    <property type="molecule type" value="Genomic_DNA"/>
</dbReference>
<name>A0A6A5TR71_9PLEO</name>
<protein>
    <submittedName>
        <fullName evidence="1">Uncharacterized protein</fullName>
    </submittedName>
</protein>
<accession>A0A6A5TR71</accession>
<organism evidence="1 2">
    <name type="scientific">Byssothecium circinans</name>
    <dbReference type="NCBI Taxonomy" id="147558"/>
    <lineage>
        <taxon>Eukaryota</taxon>
        <taxon>Fungi</taxon>
        <taxon>Dikarya</taxon>
        <taxon>Ascomycota</taxon>
        <taxon>Pezizomycotina</taxon>
        <taxon>Dothideomycetes</taxon>
        <taxon>Pleosporomycetidae</taxon>
        <taxon>Pleosporales</taxon>
        <taxon>Massarineae</taxon>
        <taxon>Massarinaceae</taxon>
        <taxon>Byssothecium</taxon>
    </lineage>
</organism>